<evidence type="ECO:0000313" key="2">
    <source>
        <dbReference type="Proteomes" id="UP000197032"/>
    </source>
</evidence>
<protein>
    <recommendedName>
        <fullName evidence="3">Cytosolic protein</fullName>
    </recommendedName>
</protein>
<dbReference type="RefSeq" id="WP_202819947.1">
    <property type="nucleotide sequence ID" value="NZ_BDGJ01000033.1"/>
</dbReference>
<dbReference type="Pfam" id="PF19620">
    <property type="entry name" value="DUF6125"/>
    <property type="match status" value="2"/>
</dbReference>
<proteinExistence type="predicted"/>
<reference evidence="2" key="1">
    <citation type="journal article" date="2017" name="Appl. Environ. Microbiol.">
        <title>Genomic analysis of Calderihabitans maritimus KKC1, a thermophilic hydrogenogenic carboxydotrophic bacterium isolated from marine sediment.</title>
        <authorList>
            <person name="Omae K."/>
            <person name="Yoneda Y."/>
            <person name="Fukuyama Y."/>
            <person name="Yoshida T."/>
            <person name="Sako Y."/>
        </authorList>
    </citation>
    <scope>NUCLEOTIDE SEQUENCE [LARGE SCALE GENOMIC DNA]</scope>
    <source>
        <strain evidence="2">KKC1</strain>
    </source>
</reference>
<dbReference type="EMBL" id="BDGJ01000033">
    <property type="protein sequence ID" value="GAW91804.1"/>
    <property type="molecule type" value="Genomic_DNA"/>
</dbReference>
<evidence type="ECO:0000313" key="1">
    <source>
        <dbReference type="EMBL" id="GAW91804.1"/>
    </source>
</evidence>
<accession>A0A1Z5HQL6</accession>
<comment type="caution">
    <text evidence="1">The sequence shown here is derived from an EMBL/GenBank/DDBJ whole genome shotgun (WGS) entry which is preliminary data.</text>
</comment>
<sequence>MRLENKDVKQEGNQKVITKDVGRLEDFNHEELVRFLVDMLHRIVVHHTLWFREVEHQFGMPKALEIMNAAFKRSYEIQMQRLGKTLGFEMVNDLPKPLLDLPREVLIKLMDSLAVNWLVNDGVWFQAVENAYGMFDAKRCNDTCWARFSPFEAWSIKQFFNMPEMPGLEGLKKALQFRIYARINKQSIIEEGPNSFVFQMNDCRVQAARKRKGLEDYPCKSAGLVEYRSFAETIDPRIRTECVGCPPDPHPEEWWCAWRFTI</sequence>
<evidence type="ECO:0008006" key="3">
    <source>
        <dbReference type="Google" id="ProtNLM"/>
    </source>
</evidence>
<dbReference type="Proteomes" id="UP000197032">
    <property type="component" value="Unassembled WGS sequence"/>
</dbReference>
<dbReference type="AlphaFoldDB" id="A0A1Z5HQL6"/>
<keyword evidence="2" id="KW-1185">Reference proteome</keyword>
<organism evidence="1 2">
    <name type="scientific">Calderihabitans maritimus</name>
    <dbReference type="NCBI Taxonomy" id="1246530"/>
    <lineage>
        <taxon>Bacteria</taxon>
        <taxon>Bacillati</taxon>
        <taxon>Bacillota</taxon>
        <taxon>Clostridia</taxon>
        <taxon>Neomoorellales</taxon>
        <taxon>Calderihabitantaceae</taxon>
        <taxon>Calderihabitans</taxon>
    </lineage>
</organism>
<gene>
    <name evidence="1" type="ORF">KKC1_09640</name>
</gene>
<name>A0A1Z5HQL6_9FIRM</name>